<feature type="region of interest" description="Disordered" evidence="1">
    <location>
        <begin position="1"/>
        <end position="24"/>
    </location>
</feature>
<evidence type="ECO:0000256" key="1">
    <source>
        <dbReference type="SAM" id="MobiDB-lite"/>
    </source>
</evidence>
<evidence type="ECO:0000313" key="3">
    <source>
        <dbReference type="Proteomes" id="UP000799438"/>
    </source>
</evidence>
<dbReference type="GeneID" id="54302912"/>
<protein>
    <submittedName>
        <fullName evidence="2">Uncharacterized protein</fullName>
    </submittedName>
</protein>
<keyword evidence="3" id="KW-1185">Reference proteome</keyword>
<sequence length="338" mass="36967">MAIATTASSSGSGSRRSITAQHQPSRLLSLPRELRDHIYDLVLTAPARELLYHAASNALCPDSNLHSNPDSSASASASASSSQSSASANFFALRRTSRQLRAETPTQALRQNSVVFGTYFPPQCQPHQTPVSELSHFLSHCTPHQRLALRGMTLRGPQALYWVRGVLEGMATAGVPGGVGVRVDVDAEGEGEVTNLIRLASRLLIKAWFVRARYRVELVLVGATLALGSDDGVEDEVEDEDGGEDRVEDNDNEADEQEQEEELEEEEEGEEGEGEGRAEMLLRRRRQRRRRRRLRELEDVVSRVNAVWDGGGEGDGGEGKGKEVLVGEGEVPGWGICW</sequence>
<accession>A0A6A6BL67</accession>
<organism evidence="2 3">
    <name type="scientific">Aplosporella prunicola CBS 121167</name>
    <dbReference type="NCBI Taxonomy" id="1176127"/>
    <lineage>
        <taxon>Eukaryota</taxon>
        <taxon>Fungi</taxon>
        <taxon>Dikarya</taxon>
        <taxon>Ascomycota</taxon>
        <taxon>Pezizomycotina</taxon>
        <taxon>Dothideomycetes</taxon>
        <taxon>Dothideomycetes incertae sedis</taxon>
        <taxon>Botryosphaeriales</taxon>
        <taxon>Aplosporellaceae</taxon>
        <taxon>Aplosporella</taxon>
    </lineage>
</organism>
<reference evidence="2" key="1">
    <citation type="journal article" date="2020" name="Stud. Mycol.">
        <title>101 Dothideomycetes genomes: a test case for predicting lifestyles and emergence of pathogens.</title>
        <authorList>
            <person name="Haridas S."/>
            <person name="Albert R."/>
            <person name="Binder M."/>
            <person name="Bloem J."/>
            <person name="Labutti K."/>
            <person name="Salamov A."/>
            <person name="Andreopoulos B."/>
            <person name="Baker S."/>
            <person name="Barry K."/>
            <person name="Bills G."/>
            <person name="Bluhm B."/>
            <person name="Cannon C."/>
            <person name="Castanera R."/>
            <person name="Culley D."/>
            <person name="Daum C."/>
            <person name="Ezra D."/>
            <person name="Gonzalez J."/>
            <person name="Henrissat B."/>
            <person name="Kuo A."/>
            <person name="Liang C."/>
            <person name="Lipzen A."/>
            <person name="Lutzoni F."/>
            <person name="Magnuson J."/>
            <person name="Mondo S."/>
            <person name="Nolan M."/>
            <person name="Ohm R."/>
            <person name="Pangilinan J."/>
            <person name="Park H.-J."/>
            <person name="Ramirez L."/>
            <person name="Alfaro M."/>
            <person name="Sun H."/>
            <person name="Tritt A."/>
            <person name="Yoshinaga Y."/>
            <person name="Zwiers L.-H."/>
            <person name="Turgeon B."/>
            <person name="Goodwin S."/>
            <person name="Spatafora J."/>
            <person name="Crous P."/>
            <person name="Grigoriev I."/>
        </authorList>
    </citation>
    <scope>NUCLEOTIDE SEQUENCE</scope>
    <source>
        <strain evidence="2">CBS 121167</strain>
    </source>
</reference>
<feature type="compositionally biased region" description="Acidic residues" evidence="1">
    <location>
        <begin position="231"/>
        <end position="273"/>
    </location>
</feature>
<dbReference type="PANTHER" id="PTHR42085:SF1">
    <property type="entry name" value="F-BOX DOMAIN-CONTAINING PROTEIN"/>
    <property type="match status" value="1"/>
</dbReference>
<dbReference type="Proteomes" id="UP000799438">
    <property type="component" value="Unassembled WGS sequence"/>
</dbReference>
<gene>
    <name evidence="2" type="ORF">K452DRAFT_343354</name>
</gene>
<dbReference type="InterPro" id="IPR038883">
    <property type="entry name" value="AN11006-like"/>
</dbReference>
<proteinExistence type="predicted"/>
<feature type="region of interest" description="Disordered" evidence="1">
    <location>
        <begin position="231"/>
        <end position="279"/>
    </location>
</feature>
<feature type="compositionally biased region" description="Low complexity" evidence="1">
    <location>
        <begin position="326"/>
        <end position="338"/>
    </location>
</feature>
<dbReference type="RefSeq" id="XP_033400572.1">
    <property type="nucleotide sequence ID" value="XM_033545406.1"/>
</dbReference>
<dbReference type="AlphaFoldDB" id="A0A6A6BL67"/>
<dbReference type="PANTHER" id="PTHR42085">
    <property type="entry name" value="F-BOX DOMAIN-CONTAINING PROTEIN"/>
    <property type="match status" value="1"/>
</dbReference>
<name>A0A6A6BL67_9PEZI</name>
<dbReference type="EMBL" id="ML995478">
    <property type="protein sequence ID" value="KAF2144860.1"/>
    <property type="molecule type" value="Genomic_DNA"/>
</dbReference>
<evidence type="ECO:0000313" key="2">
    <source>
        <dbReference type="EMBL" id="KAF2144860.1"/>
    </source>
</evidence>
<feature type="region of interest" description="Disordered" evidence="1">
    <location>
        <begin position="309"/>
        <end position="338"/>
    </location>
</feature>